<dbReference type="Gene3D" id="4.10.410.10">
    <property type="entry name" value="Pancreatic trypsin inhibitor Kunitz domain"/>
    <property type="match status" value="1"/>
</dbReference>
<protein>
    <submittedName>
        <fullName evidence="3">Putative salivary protein</fullName>
    </submittedName>
</protein>
<accession>A0A090XBX9</accession>
<feature type="transmembrane region" description="Helical" evidence="1">
    <location>
        <begin position="6"/>
        <end position="21"/>
    </location>
</feature>
<dbReference type="InterPro" id="IPR036880">
    <property type="entry name" value="Kunitz_BPTI_sf"/>
</dbReference>
<proteinExistence type="evidence at transcript level"/>
<dbReference type="SUPFAM" id="SSF57362">
    <property type="entry name" value="BPTI-like"/>
    <property type="match status" value="1"/>
</dbReference>
<feature type="domain" description="BPTI/Kunitz inhibitor" evidence="2">
    <location>
        <begin position="37"/>
        <end position="81"/>
    </location>
</feature>
<dbReference type="EMBL" id="GBIH01002085">
    <property type="protein sequence ID" value="JAC92625.1"/>
    <property type="molecule type" value="mRNA"/>
</dbReference>
<organism evidence="3">
    <name type="scientific">Ixodes ricinus</name>
    <name type="common">Common tick</name>
    <name type="synonym">Acarus ricinus</name>
    <dbReference type="NCBI Taxonomy" id="34613"/>
    <lineage>
        <taxon>Eukaryota</taxon>
        <taxon>Metazoa</taxon>
        <taxon>Ecdysozoa</taxon>
        <taxon>Arthropoda</taxon>
        <taxon>Chelicerata</taxon>
        <taxon>Arachnida</taxon>
        <taxon>Acari</taxon>
        <taxon>Parasitiformes</taxon>
        <taxon>Ixodida</taxon>
        <taxon>Ixodoidea</taxon>
        <taxon>Ixodidae</taxon>
        <taxon>Ixodinae</taxon>
        <taxon>Ixodes</taxon>
    </lineage>
</organism>
<reference evidence="3" key="1">
    <citation type="journal article" date="2015" name="PLoS Negl. Trop. Dis.">
        <title>Deep Sequencing Analysis of the Ixodes ricinus Haemocytome.</title>
        <authorList>
            <person name="Kotsyfakis M."/>
            <person name="Kopacek P."/>
            <person name="Franta Z."/>
            <person name="Pedra J.H."/>
            <person name="Ribeiro J.M."/>
        </authorList>
    </citation>
    <scope>NUCLEOTIDE SEQUENCE</scope>
</reference>
<dbReference type="AlphaFoldDB" id="A0A090XBX9"/>
<name>A0A090XBX9_IXORI</name>
<dbReference type="GO" id="GO:0004867">
    <property type="term" value="F:serine-type endopeptidase inhibitor activity"/>
    <property type="evidence" value="ECO:0007669"/>
    <property type="project" value="InterPro"/>
</dbReference>
<keyword evidence="1" id="KW-0472">Membrane</keyword>
<keyword evidence="1" id="KW-1133">Transmembrane helix</keyword>
<evidence type="ECO:0000259" key="2">
    <source>
        <dbReference type="Pfam" id="PF00014"/>
    </source>
</evidence>
<dbReference type="Pfam" id="PF00014">
    <property type="entry name" value="Kunitz_BPTI"/>
    <property type="match status" value="1"/>
</dbReference>
<evidence type="ECO:0000313" key="3">
    <source>
        <dbReference type="EMBL" id="JAC92625.1"/>
    </source>
</evidence>
<keyword evidence="1" id="KW-0812">Transmembrane</keyword>
<sequence>MSNIMQFIFVVSFVILAYIVLDTRGMPEKCYPPEYYDDPRCRALTGRYFYDEDEKDCHRLQGCWDINDGFFNKKVCKRLCKE</sequence>
<evidence type="ECO:0000256" key="1">
    <source>
        <dbReference type="SAM" id="Phobius"/>
    </source>
</evidence>
<dbReference type="InterPro" id="IPR002223">
    <property type="entry name" value="Kunitz_BPTI"/>
</dbReference>